<evidence type="ECO:0000256" key="2">
    <source>
        <dbReference type="SAM" id="SignalP"/>
    </source>
</evidence>
<dbReference type="RefSeq" id="WP_203326689.1">
    <property type="nucleotide sequence ID" value="NZ_CP069213.1"/>
</dbReference>
<evidence type="ECO:0000256" key="1">
    <source>
        <dbReference type="ARBA" id="ARBA00022801"/>
    </source>
</evidence>
<keyword evidence="2" id="KW-0732">Signal</keyword>
<evidence type="ECO:0000313" key="6">
    <source>
        <dbReference type="EMBL" id="QRH03125.1"/>
    </source>
</evidence>
<dbReference type="SUPFAM" id="SSF52279">
    <property type="entry name" value="Beta-D-glucan exohydrolase, C-terminal domain"/>
    <property type="match status" value="1"/>
</dbReference>
<evidence type="ECO:0000259" key="5">
    <source>
        <dbReference type="Pfam" id="PF18559"/>
    </source>
</evidence>
<evidence type="ECO:0000259" key="4">
    <source>
        <dbReference type="Pfam" id="PF01915"/>
    </source>
</evidence>
<evidence type="ECO:0000259" key="3">
    <source>
        <dbReference type="Pfam" id="PF00933"/>
    </source>
</evidence>
<feature type="domain" description="ExoP galactose-binding-like" evidence="5">
    <location>
        <begin position="687"/>
        <end position="836"/>
    </location>
</feature>
<dbReference type="PRINTS" id="PR00133">
    <property type="entry name" value="GLHYDRLASE3"/>
</dbReference>
<protein>
    <submittedName>
        <fullName evidence="6">Exo 1,3/1,4-beta-D-glucan glucohydrolase</fullName>
    </submittedName>
</protein>
<dbReference type="InterPro" id="IPR002772">
    <property type="entry name" value="Glyco_hydro_3_C"/>
</dbReference>
<sequence length="859" mass="91698">MKFALSKTSVALACVLGGAVSGKVMAADSASVAERDVSRWPATVYQTPQQADVETQVNKLLSGMTLEQKVAQIIQPEIRDFSVEDMRRYGFGSFLNGGGSFPGNNNKAKAADWVALADQMYHAAMDDSVDGIAIPPMWGTDAVHGHGNVFGATLFPHNIGLGATQNPDLIKAIAAATAKEVRATGIDWVFAPTVALVDNLRWGRTYEGYARDPGLIERYAEAFVDGMQGEGKSWLGEDYTLATAKHFIGDGGTENGDDRGDTRVDENTLIDRHGQGYVGALGHGVQTVMASFNSWNGEKLHGSKYLLTDVLKERMGFDGVVVGDWLGHGFVPGCSYERCAEAVNAGVDILMAPGDSWKALYANTIEDVKSGALPIARLDDAVKRILRVKLRGGLFDNKAPSANPYAGKQEWIGHPEHRAIARQAVAESLVLLKNNRPANGERPVLPIAANARVLVVGEGADSIPQQSGGWSMTWQGTEVTNADFPGATSIFAGIKATLNAAGGDALLSSDGSIPVGFKPDVVIAVYGEQPYAEGNGDLDNLEYQRGDKRSLAMLNTLKATGLPLVSVVLSGRPLWMNPEINASDAFVAAWLPGTEGAGVADVLIGDKNGKPRADFKGRLPFPWPATPAADGFVSGADSAGQTQSKPLFSLWQGFDYQSDGTLAKLSEDNGSSEADNRLAIFDKAIKAPWHLAVGDDKGLHRVGPGIWQQGPWAVRSVNRIVQEDARRFDFGASGILSFRDDFTLDLRRFTPDSSMLSFDIALAALPGKLQLSMVCEGGCRQAVDLSGQLKADGQWQRMEVPLSCFGVTADELARTFSPMTLSLPQGGTLMLANVSLEGVVKTDETAKALECTLPLVSDK</sequence>
<dbReference type="Gene3D" id="3.20.20.300">
    <property type="entry name" value="Glycoside hydrolase, family 3, N-terminal domain"/>
    <property type="match status" value="1"/>
</dbReference>
<gene>
    <name evidence="6" type="ORF">JQC75_06890</name>
</gene>
<dbReference type="EMBL" id="CP069213">
    <property type="protein sequence ID" value="QRH03125.1"/>
    <property type="molecule type" value="Genomic_DNA"/>
</dbReference>
<dbReference type="Pfam" id="PF00933">
    <property type="entry name" value="Glyco_hydro_3"/>
    <property type="match status" value="1"/>
</dbReference>
<dbReference type="Proteomes" id="UP000596252">
    <property type="component" value="Chromosome"/>
</dbReference>
<evidence type="ECO:0000313" key="7">
    <source>
        <dbReference type="Proteomes" id="UP000596252"/>
    </source>
</evidence>
<dbReference type="PANTHER" id="PTHR30620:SF77">
    <property type="entry name" value="LYSOSOMAL BETA GLUCOSIDASE-LIKE"/>
    <property type="match status" value="1"/>
</dbReference>
<dbReference type="InterPro" id="IPR041443">
    <property type="entry name" value="Exop_C"/>
</dbReference>
<organism evidence="6 7">
    <name type="scientific">Shewanella litorisediminis</name>
    <dbReference type="NCBI Taxonomy" id="1173586"/>
    <lineage>
        <taxon>Bacteria</taxon>
        <taxon>Pseudomonadati</taxon>
        <taxon>Pseudomonadota</taxon>
        <taxon>Gammaproteobacteria</taxon>
        <taxon>Alteromonadales</taxon>
        <taxon>Shewanellaceae</taxon>
        <taxon>Shewanella</taxon>
    </lineage>
</organism>
<reference evidence="6 7" key="1">
    <citation type="journal article" date="2012" name="Antonie Van Leeuwenhoek">
        <title>Shewanella litorisediminis sp. nov., a gammaproteobacterium isolated from a tidal flat sediment.</title>
        <authorList>
            <person name="Lee M.H."/>
            <person name="Yoon J.H."/>
        </authorList>
    </citation>
    <scope>NUCLEOTIDE SEQUENCE [LARGE SCALE GENOMIC DNA]</scope>
    <source>
        <strain evidence="6 7">SMK1-12</strain>
    </source>
</reference>
<keyword evidence="1" id="KW-0378">Hydrolase</keyword>
<name>A0ABX7G7G5_9GAMM</name>
<dbReference type="Gene3D" id="3.40.50.1700">
    <property type="entry name" value="Glycoside hydrolase family 3 C-terminal domain"/>
    <property type="match status" value="1"/>
</dbReference>
<dbReference type="InterPro" id="IPR051915">
    <property type="entry name" value="Cellulose_Degrad_GH3"/>
</dbReference>
<dbReference type="Pfam" id="PF18559">
    <property type="entry name" value="Exop_C"/>
    <property type="match status" value="1"/>
</dbReference>
<dbReference type="InterPro" id="IPR036881">
    <property type="entry name" value="Glyco_hydro_3_C_sf"/>
</dbReference>
<feature type="chain" id="PRO_5046091205" evidence="2">
    <location>
        <begin position="27"/>
        <end position="859"/>
    </location>
</feature>
<feature type="domain" description="Glycoside hydrolase family 3 N-terminal" evidence="3">
    <location>
        <begin position="65"/>
        <end position="388"/>
    </location>
</feature>
<dbReference type="InterPro" id="IPR036962">
    <property type="entry name" value="Glyco_hydro_3_N_sf"/>
</dbReference>
<dbReference type="InterPro" id="IPR001764">
    <property type="entry name" value="Glyco_hydro_3_N"/>
</dbReference>
<keyword evidence="7" id="KW-1185">Reference proteome</keyword>
<dbReference type="Gene3D" id="2.60.120.430">
    <property type="entry name" value="Galactose-binding lectin"/>
    <property type="match status" value="1"/>
</dbReference>
<accession>A0ABX7G7G5</accession>
<dbReference type="InterPro" id="IPR017853">
    <property type="entry name" value="GH"/>
</dbReference>
<proteinExistence type="predicted"/>
<dbReference type="Pfam" id="PF01915">
    <property type="entry name" value="Glyco_hydro_3_C"/>
    <property type="match status" value="1"/>
</dbReference>
<feature type="domain" description="Glycoside hydrolase family 3 C-terminal" evidence="4">
    <location>
        <begin position="429"/>
        <end position="628"/>
    </location>
</feature>
<dbReference type="PANTHER" id="PTHR30620">
    <property type="entry name" value="PERIPLASMIC BETA-GLUCOSIDASE-RELATED"/>
    <property type="match status" value="1"/>
</dbReference>
<dbReference type="SUPFAM" id="SSF51445">
    <property type="entry name" value="(Trans)glycosidases"/>
    <property type="match status" value="1"/>
</dbReference>
<feature type="signal peptide" evidence="2">
    <location>
        <begin position="1"/>
        <end position="26"/>
    </location>
</feature>